<proteinExistence type="predicted"/>
<evidence type="ECO:0000313" key="6">
    <source>
        <dbReference type="Proteomes" id="UP000825729"/>
    </source>
</evidence>
<feature type="repeat" description="PPR" evidence="2">
    <location>
        <begin position="525"/>
        <end position="555"/>
    </location>
</feature>
<evidence type="ECO:0008006" key="7">
    <source>
        <dbReference type="Google" id="ProtNLM"/>
    </source>
</evidence>
<gene>
    <name evidence="5" type="ORF">H6P81_011590</name>
</gene>
<protein>
    <recommendedName>
        <fullName evidence="7">Pentatricopeptide repeat-containing protein</fullName>
    </recommendedName>
</protein>
<reference evidence="5 6" key="1">
    <citation type="submission" date="2021-07" db="EMBL/GenBank/DDBJ databases">
        <title>The Aristolochia fimbriata genome: insights into angiosperm evolution, floral development and chemical biosynthesis.</title>
        <authorList>
            <person name="Jiao Y."/>
        </authorList>
    </citation>
    <scope>NUCLEOTIDE SEQUENCE [LARGE SCALE GENOMIC DNA]</scope>
    <source>
        <strain evidence="5">IBCAS-2021</strain>
        <tissue evidence="5">Leaf</tissue>
    </source>
</reference>
<dbReference type="FunFam" id="1.25.40.10:FF:000309">
    <property type="entry name" value="Pentatricopeptide repeat-containing protein, chloroplastic"/>
    <property type="match status" value="1"/>
</dbReference>
<dbReference type="GO" id="GO:0009451">
    <property type="term" value="P:RNA modification"/>
    <property type="evidence" value="ECO:0007669"/>
    <property type="project" value="InterPro"/>
</dbReference>
<evidence type="ECO:0000256" key="4">
    <source>
        <dbReference type="SAM" id="Phobius"/>
    </source>
</evidence>
<sequence>MLISASVQIHQSCLFQYSVSGFSLQPYSQKPSKKPIENDSRRKNVVYPTSSSRTNIHCCSDRVKIRNSSGEEVIPGSKITGNVSFDRCLDPNVLASVLQGCSNCNQVRSIHAFVLKVLDRPVTFLINNFISAYVRFRELKKARQLFDEMGDRDIVSWTAMLNGYSKLGLDEEVLKLFMDLAANGFQPNRFTLACLLNLCARRSDLALGKQIHTHVVKSSLKSLILDSSLVYFYSSCGLISGAFEVFNRMTERDVICWTTMITACAQRGFGYEALSMFSQMQLDGFHPNEFTFCSALKACGEEEALKFGKQLHGVLVKKMLRLDVFVMSSLLGMYVKCGEVLDARTVFDGMSKRNTVTWTSMIAGYAQNGYGEEAIGLFRRMNRRRIFASYLTVVSILSACGLVRSLNLGKEIHAKILKNNMEKNVYIGTTLIWFYCRCGSYSYAIKILEAMPVKDVVSWTAIISGHARLGNGMEALEFLNNMLWEGVEPNPFTYSSALKACTRIEAVKEGKLIHASANKALALSNVYVGSALIDLYAKCGLVEDAFHVFDNMPERNIVVWKTMIIGYARNGMCKEALQLLYRMQAEGIKMDDLTVATVLSACGDVKWVSKRSSMCTLNSAG</sequence>
<dbReference type="Gene3D" id="1.25.40.10">
    <property type="entry name" value="Tetratricopeptide repeat domain"/>
    <property type="match status" value="5"/>
</dbReference>
<dbReference type="Proteomes" id="UP000825729">
    <property type="component" value="Unassembled WGS sequence"/>
</dbReference>
<dbReference type="FunFam" id="1.25.40.10:FF:000285">
    <property type="entry name" value="Pentatricopeptide repeat-containing protein, chloroplastic"/>
    <property type="match status" value="1"/>
</dbReference>
<dbReference type="Pfam" id="PF13041">
    <property type="entry name" value="PPR_2"/>
    <property type="match status" value="4"/>
</dbReference>
<feature type="region of interest" description="Disordered" evidence="3">
    <location>
        <begin position="27"/>
        <end position="53"/>
    </location>
</feature>
<keyword evidence="1" id="KW-0677">Repeat</keyword>
<dbReference type="AlphaFoldDB" id="A0AAV7ERX9"/>
<dbReference type="FunFam" id="1.25.40.10:FF:000344">
    <property type="entry name" value="Pentatricopeptide repeat-containing protein"/>
    <property type="match status" value="1"/>
</dbReference>
<accession>A0AAV7ERX9</accession>
<feature type="repeat" description="PPR" evidence="2">
    <location>
        <begin position="153"/>
        <end position="187"/>
    </location>
</feature>
<dbReference type="PANTHER" id="PTHR47926">
    <property type="entry name" value="PENTATRICOPEPTIDE REPEAT-CONTAINING PROTEIN"/>
    <property type="match status" value="1"/>
</dbReference>
<evidence type="ECO:0000256" key="1">
    <source>
        <dbReference type="ARBA" id="ARBA00022737"/>
    </source>
</evidence>
<dbReference type="FunFam" id="1.25.40.10:FF:000730">
    <property type="entry name" value="Pentatricopeptide repeat-containing protein, chloroplastic"/>
    <property type="match status" value="1"/>
</dbReference>
<keyword evidence="4" id="KW-0472">Membrane</keyword>
<dbReference type="InterPro" id="IPR046960">
    <property type="entry name" value="PPR_At4g14850-like_plant"/>
</dbReference>
<feature type="repeat" description="PPR" evidence="2">
    <location>
        <begin position="253"/>
        <end position="287"/>
    </location>
</feature>
<feature type="transmembrane region" description="Helical" evidence="4">
    <location>
        <begin position="387"/>
        <end position="406"/>
    </location>
</feature>
<evidence type="ECO:0000313" key="5">
    <source>
        <dbReference type="EMBL" id="KAG9451625.1"/>
    </source>
</evidence>
<dbReference type="InterPro" id="IPR002885">
    <property type="entry name" value="PPR_rpt"/>
</dbReference>
<feature type="repeat" description="PPR" evidence="2">
    <location>
        <begin position="354"/>
        <end position="388"/>
    </location>
</feature>
<dbReference type="GO" id="GO:0003723">
    <property type="term" value="F:RNA binding"/>
    <property type="evidence" value="ECO:0007669"/>
    <property type="project" value="InterPro"/>
</dbReference>
<dbReference type="NCBIfam" id="TIGR00756">
    <property type="entry name" value="PPR"/>
    <property type="match status" value="7"/>
</dbReference>
<evidence type="ECO:0000256" key="2">
    <source>
        <dbReference type="PROSITE-ProRule" id="PRU00708"/>
    </source>
</evidence>
<dbReference type="InterPro" id="IPR011990">
    <property type="entry name" value="TPR-like_helical_dom_sf"/>
</dbReference>
<keyword evidence="4" id="KW-0812">Transmembrane</keyword>
<evidence type="ECO:0000256" key="3">
    <source>
        <dbReference type="SAM" id="MobiDB-lite"/>
    </source>
</evidence>
<keyword evidence="4" id="KW-1133">Transmembrane helix</keyword>
<dbReference type="EMBL" id="JAINDJ010000004">
    <property type="protein sequence ID" value="KAG9451625.1"/>
    <property type="molecule type" value="Genomic_DNA"/>
</dbReference>
<feature type="repeat" description="PPR" evidence="2">
    <location>
        <begin position="556"/>
        <end position="590"/>
    </location>
</feature>
<keyword evidence="6" id="KW-1185">Reference proteome</keyword>
<comment type="caution">
    <text evidence="5">The sequence shown here is derived from an EMBL/GenBank/DDBJ whole genome shotgun (WGS) entry which is preliminary data.</text>
</comment>
<organism evidence="5 6">
    <name type="scientific">Aristolochia fimbriata</name>
    <name type="common">White veined hardy Dutchman's pipe vine</name>
    <dbReference type="NCBI Taxonomy" id="158543"/>
    <lineage>
        <taxon>Eukaryota</taxon>
        <taxon>Viridiplantae</taxon>
        <taxon>Streptophyta</taxon>
        <taxon>Embryophyta</taxon>
        <taxon>Tracheophyta</taxon>
        <taxon>Spermatophyta</taxon>
        <taxon>Magnoliopsida</taxon>
        <taxon>Magnoliidae</taxon>
        <taxon>Piperales</taxon>
        <taxon>Aristolochiaceae</taxon>
        <taxon>Aristolochia</taxon>
    </lineage>
</organism>
<name>A0AAV7ERX9_ARIFI</name>
<dbReference type="Pfam" id="PF01535">
    <property type="entry name" value="PPR"/>
    <property type="match status" value="2"/>
</dbReference>
<feature type="repeat" description="PPR" evidence="2">
    <location>
        <begin position="455"/>
        <end position="489"/>
    </location>
</feature>
<dbReference type="PROSITE" id="PS51375">
    <property type="entry name" value="PPR"/>
    <property type="match status" value="6"/>
</dbReference>